<dbReference type="Proteomes" id="UP000199588">
    <property type="component" value="Unassembled WGS sequence"/>
</dbReference>
<keyword evidence="3" id="KW-0449">Lipoprotein</keyword>
<dbReference type="InterPro" id="IPR008816">
    <property type="entry name" value="Gly_zipper_2TM_dom"/>
</dbReference>
<keyword evidence="4" id="KW-1185">Reference proteome</keyword>
<feature type="signal peptide" evidence="1">
    <location>
        <begin position="1"/>
        <end position="20"/>
    </location>
</feature>
<comment type="caution">
    <text evidence="3">The sequence shown here is derived from an EMBL/GenBank/DDBJ whole genome shotgun (WGS) entry which is preliminary data.</text>
</comment>
<dbReference type="EMBL" id="FMUQ01000011">
    <property type="protein sequence ID" value="SCY10199.1"/>
    <property type="molecule type" value="Genomic_DNA"/>
</dbReference>
<sequence length="69" mass="6671">MTSKIIKAVVIAALATSVSACGLHGQQRDTATGAVIGGVAGNIIGGNTVSTVAGAALGGVVGSQWNKHR</sequence>
<protein>
    <submittedName>
        <fullName evidence="3">Osmotically inducible lipoprotein OsmB</fullName>
    </submittedName>
</protein>
<evidence type="ECO:0000313" key="3">
    <source>
        <dbReference type="EMBL" id="SCY10199.1"/>
    </source>
</evidence>
<proteinExistence type="predicted"/>
<dbReference type="Pfam" id="PF05433">
    <property type="entry name" value="Rick_17kDa_Anti"/>
    <property type="match status" value="1"/>
</dbReference>
<gene>
    <name evidence="3" type="ORF">SAMN02910354_01478</name>
</gene>
<evidence type="ECO:0000256" key="1">
    <source>
        <dbReference type="SAM" id="SignalP"/>
    </source>
</evidence>
<feature type="chain" id="PRO_5045548084" evidence="1">
    <location>
        <begin position="21"/>
        <end position="69"/>
    </location>
</feature>
<evidence type="ECO:0000259" key="2">
    <source>
        <dbReference type="Pfam" id="PF05433"/>
    </source>
</evidence>
<feature type="domain" description="Glycine zipper 2TM" evidence="2">
    <location>
        <begin position="30"/>
        <end position="65"/>
    </location>
</feature>
<dbReference type="PROSITE" id="PS51257">
    <property type="entry name" value="PROKAR_LIPOPROTEIN"/>
    <property type="match status" value="1"/>
</dbReference>
<dbReference type="RefSeq" id="WP_090655682.1">
    <property type="nucleotide sequence ID" value="NZ_CP015031.1"/>
</dbReference>
<name>A0A1G5D5T1_9PAST</name>
<reference evidence="3 4" key="1">
    <citation type="submission" date="2016-10" db="EMBL/GenBank/DDBJ databases">
        <authorList>
            <person name="Varghese N."/>
            <person name="Submissions S."/>
        </authorList>
    </citation>
    <scope>NUCLEOTIDE SEQUENCE [LARGE SCALE GENOMIC DNA]</scope>
    <source>
        <strain evidence="3 4">DSM 22022</strain>
    </source>
</reference>
<evidence type="ECO:0000313" key="4">
    <source>
        <dbReference type="Proteomes" id="UP000199588"/>
    </source>
</evidence>
<organism evidence="3 4">
    <name type="scientific">Basfia succiniciproducens</name>
    <dbReference type="NCBI Taxonomy" id="653940"/>
    <lineage>
        <taxon>Bacteria</taxon>
        <taxon>Pseudomonadati</taxon>
        <taxon>Pseudomonadota</taxon>
        <taxon>Gammaproteobacteria</taxon>
        <taxon>Pasteurellales</taxon>
        <taxon>Pasteurellaceae</taxon>
        <taxon>Basfia</taxon>
    </lineage>
</organism>
<keyword evidence="1" id="KW-0732">Signal</keyword>
<accession>A0A1G5D5T1</accession>